<dbReference type="EMBL" id="VSRR010007057">
    <property type="protein sequence ID" value="MPC46129.1"/>
    <property type="molecule type" value="Genomic_DNA"/>
</dbReference>
<protein>
    <submittedName>
        <fullName evidence="2">Uncharacterized protein</fullName>
    </submittedName>
</protein>
<dbReference type="Proteomes" id="UP000324222">
    <property type="component" value="Unassembled WGS sequence"/>
</dbReference>
<evidence type="ECO:0000256" key="1">
    <source>
        <dbReference type="SAM" id="MobiDB-lite"/>
    </source>
</evidence>
<name>A0A5B7FLR1_PORTR</name>
<sequence>MSGPLNLFRCRGPQGWKRGAAVVGDSSRHGDNGPPEDDVTGGSAGDCGTGEEEDDDEKEDATVVVEVVGVVTEVCGRPKECAVGRGEERRRLGEE</sequence>
<keyword evidence="3" id="KW-1185">Reference proteome</keyword>
<reference evidence="2 3" key="1">
    <citation type="submission" date="2019-05" db="EMBL/GenBank/DDBJ databases">
        <title>Another draft genome of Portunus trituberculatus and its Hox gene families provides insights of decapod evolution.</title>
        <authorList>
            <person name="Jeong J.-H."/>
            <person name="Song I."/>
            <person name="Kim S."/>
            <person name="Choi T."/>
            <person name="Kim D."/>
            <person name="Ryu S."/>
            <person name="Kim W."/>
        </authorList>
    </citation>
    <scope>NUCLEOTIDE SEQUENCE [LARGE SCALE GENOMIC DNA]</scope>
    <source>
        <tissue evidence="2">Muscle</tissue>
    </source>
</reference>
<evidence type="ECO:0000313" key="2">
    <source>
        <dbReference type="EMBL" id="MPC46129.1"/>
    </source>
</evidence>
<accession>A0A5B7FLR1</accession>
<feature type="region of interest" description="Disordered" evidence="1">
    <location>
        <begin position="18"/>
        <end position="61"/>
    </location>
</feature>
<organism evidence="2 3">
    <name type="scientific">Portunus trituberculatus</name>
    <name type="common">Swimming crab</name>
    <name type="synonym">Neptunus trituberculatus</name>
    <dbReference type="NCBI Taxonomy" id="210409"/>
    <lineage>
        <taxon>Eukaryota</taxon>
        <taxon>Metazoa</taxon>
        <taxon>Ecdysozoa</taxon>
        <taxon>Arthropoda</taxon>
        <taxon>Crustacea</taxon>
        <taxon>Multicrustacea</taxon>
        <taxon>Malacostraca</taxon>
        <taxon>Eumalacostraca</taxon>
        <taxon>Eucarida</taxon>
        <taxon>Decapoda</taxon>
        <taxon>Pleocyemata</taxon>
        <taxon>Brachyura</taxon>
        <taxon>Eubrachyura</taxon>
        <taxon>Portunoidea</taxon>
        <taxon>Portunidae</taxon>
        <taxon>Portuninae</taxon>
        <taxon>Portunus</taxon>
    </lineage>
</organism>
<gene>
    <name evidence="2" type="ORF">E2C01_039838</name>
</gene>
<feature type="compositionally biased region" description="Acidic residues" evidence="1">
    <location>
        <begin position="49"/>
        <end position="59"/>
    </location>
</feature>
<comment type="caution">
    <text evidence="2">The sequence shown here is derived from an EMBL/GenBank/DDBJ whole genome shotgun (WGS) entry which is preliminary data.</text>
</comment>
<proteinExistence type="predicted"/>
<evidence type="ECO:0000313" key="3">
    <source>
        <dbReference type="Proteomes" id="UP000324222"/>
    </source>
</evidence>
<dbReference type="AlphaFoldDB" id="A0A5B7FLR1"/>